<sequence length="167" mass="18330">MPSRELDDDDRKFIEQVPSGILMEYRDKCKGTRPPENSQQRVKVEDIDTSINLDSSNTSFKNGMRVLVQEGREIYEILDSDEEETAEAGYAGAERASSRCSEYSRVSSPTVVGDVSNGGEHLGRGLISGESDVDSSGLDSDIEFQAGLGHVTSSRGKQAAENKLWHK</sequence>
<feature type="compositionally biased region" description="Basic and acidic residues" evidence="1">
    <location>
        <begin position="158"/>
        <end position="167"/>
    </location>
</feature>
<feature type="region of interest" description="Disordered" evidence="1">
    <location>
        <begin position="103"/>
        <end position="167"/>
    </location>
</feature>
<accession>A0ABR2ZBN6</accession>
<comment type="caution">
    <text evidence="2">The sequence shown here is derived from an EMBL/GenBank/DDBJ whole genome shotgun (WGS) entry which is preliminary data.</text>
</comment>
<name>A0ABR2ZBN6_9AGAR</name>
<organism evidence="2 3">
    <name type="scientific">Marasmius tenuissimus</name>
    <dbReference type="NCBI Taxonomy" id="585030"/>
    <lineage>
        <taxon>Eukaryota</taxon>
        <taxon>Fungi</taxon>
        <taxon>Dikarya</taxon>
        <taxon>Basidiomycota</taxon>
        <taxon>Agaricomycotina</taxon>
        <taxon>Agaricomycetes</taxon>
        <taxon>Agaricomycetidae</taxon>
        <taxon>Agaricales</taxon>
        <taxon>Marasmiineae</taxon>
        <taxon>Marasmiaceae</taxon>
        <taxon>Marasmius</taxon>
    </lineage>
</organism>
<gene>
    <name evidence="2" type="ORF">AAF712_014287</name>
</gene>
<protein>
    <submittedName>
        <fullName evidence="2">Uncharacterized protein</fullName>
    </submittedName>
</protein>
<proteinExistence type="predicted"/>
<dbReference type="Proteomes" id="UP001437256">
    <property type="component" value="Unassembled WGS sequence"/>
</dbReference>
<dbReference type="EMBL" id="JBBXMP010000257">
    <property type="protein sequence ID" value="KAL0058991.1"/>
    <property type="molecule type" value="Genomic_DNA"/>
</dbReference>
<evidence type="ECO:0000313" key="3">
    <source>
        <dbReference type="Proteomes" id="UP001437256"/>
    </source>
</evidence>
<reference evidence="2 3" key="1">
    <citation type="submission" date="2024-05" db="EMBL/GenBank/DDBJ databases">
        <title>A draft genome resource for the thread blight pathogen Marasmius tenuissimus strain MS-2.</title>
        <authorList>
            <person name="Yulfo-Soto G.E."/>
            <person name="Baruah I.K."/>
            <person name="Amoako-Attah I."/>
            <person name="Bukari Y."/>
            <person name="Meinhardt L.W."/>
            <person name="Bailey B.A."/>
            <person name="Cohen S.P."/>
        </authorList>
    </citation>
    <scope>NUCLEOTIDE SEQUENCE [LARGE SCALE GENOMIC DNA]</scope>
    <source>
        <strain evidence="2 3">MS-2</strain>
    </source>
</reference>
<evidence type="ECO:0000256" key="1">
    <source>
        <dbReference type="SAM" id="MobiDB-lite"/>
    </source>
</evidence>
<keyword evidence="3" id="KW-1185">Reference proteome</keyword>
<evidence type="ECO:0000313" key="2">
    <source>
        <dbReference type="EMBL" id="KAL0058991.1"/>
    </source>
</evidence>